<feature type="non-terminal residue" evidence="2">
    <location>
        <position position="1"/>
    </location>
</feature>
<sequence length="316" mass="35588">DLKHDLKSTRWLRGFCWALDVFWVFGLVVSAIMVGMMSTFITTESACLPDGRFRLRPDMFSMWSSTGFFQITLGGGDLSFAQAKLVDIVWDIVVGRGGQVILAIISWREFARYLTICMASEPVSYQVFRTIFIENDASVLSTCRTIKSFITQRRLKSKFAMAFMTATMLFILAFPTLMSAMSGYDSNVSSRVPDPSDNLVPFGNFSRVLYFIQDGLRINKSDSLWVLDETNYDVTLRIGRDPVITDGAVPEKDLAYRVSLYVKAYGLGGGRDEPSIFDNSTFSYSSQKGMNHTLNPPTLNITAYTLEDTRMEAYNI</sequence>
<dbReference type="HOGENOM" id="CLU_070866_0_0_1"/>
<feature type="non-terminal residue" evidence="2">
    <location>
        <position position="316"/>
    </location>
</feature>
<keyword evidence="3" id="KW-1185">Reference proteome</keyword>
<protein>
    <submittedName>
        <fullName evidence="2">Uncharacterized protein</fullName>
    </submittedName>
</protein>
<accession>W6YYF0</accession>
<keyword evidence="1" id="KW-0812">Transmembrane</keyword>
<evidence type="ECO:0000256" key="1">
    <source>
        <dbReference type="SAM" id="Phobius"/>
    </source>
</evidence>
<feature type="transmembrane region" description="Helical" evidence="1">
    <location>
        <begin position="21"/>
        <end position="41"/>
    </location>
</feature>
<dbReference type="EMBL" id="KI964005">
    <property type="protein sequence ID" value="EUC44372.1"/>
    <property type="molecule type" value="Genomic_DNA"/>
</dbReference>
<dbReference type="eggNOG" id="ENOG502SQFB">
    <property type="taxonomic scope" value="Eukaryota"/>
</dbReference>
<keyword evidence="1" id="KW-0472">Membrane</keyword>
<dbReference type="KEGG" id="bor:COCMIDRAFT_52299"/>
<name>W6YYF0_COCMI</name>
<dbReference type="AlphaFoldDB" id="W6YYF0"/>
<evidence type="ECO:0000313" key="2">
    <source>
        <dbReference type="EMBL" id="EUC44372.1"/>
    </source>
</evidence>
<reference evidence="2 3" key="1">
    <citation type="journal article" date="2013" name="PLoS Genet.">
        <title>Comparative genome structure, secondary metabolite, and effector coding capacity across Cochliobolus pathogens.</title>
        <authorList>
            <person name="Condon B.J."/>
            <person name="Leng Y."/>
            <person name="Wu D."/>
            <person name="Bushley K.E."/>
            <person name="Ohm R.A."/>
            <person name="Otillar R."/>
            <person name="Martin J."/>
            <person name="Schackwitz W."/>
            <person name="Grimwood J."/>
            <person name="MohdZainudin N."/>
            <person name="Xue C."/>
            <person name="Wang R."/>
            <person name="Manning V.A."/>
            <person name="Dhillon B."/>
            <person name="Tu Z.J."/>
            <person name="Steffenson B.J."/>
            <person name="Salamov A."/>
            <person name="Sun H."/>
            <person name="Lowry S."/>
            <person name="LaButti K."/>
            <person name="Han J."/>
            <person name="Copeland A."/>
            <person name="Lindquist E."/>
            <person name="Barry K."/>
            <person name="Schmutz J."/>
            <person name="Baker S.E."/>
            <person name="Ciuffetti L.M."/>
            <person name="Grigoriev I.V."/>
            <person name="Zhong S."/>
            <person name="Turgeon B.G."/>
        </authorList>
    </citation>
    <scope>NUCLEOTIDE SEQUENCE [LARGE SCALE GENOMIC DNA]</scope>
    <source>
        <strain evidence="2 3">ATCC 44560</strain>
    </source>
</reference>
<evidence type="ECO:0000313" key="3">
    <source>
        <dbReference type="Proteomes" id="UP000054032"/>
    </source>
</evidence>
<dbReference type="OrthoDB" id="3903561at2759"/>
<dbReference type="Proteomes" id="UP000054032">
    <property type="component" value="Unassembled WGS sequence"/>
</dbReference>
<gene>
    <name evidence="2" type="ORF">COCMIDRAFT_52299</name>
</gene>
<dbReference type="GeneID" id="19124537"/>
<dbReference type="RefSeq" id="XP_007689088.1">
    <property type="nucleotide sequence ID" value="XM_007690898.1"/>
</dbReference>
<feature type="transmembrane region" description="Helical" evidence="1">
    <location>
        <begin position="159"/>
        <end position="181"/>
    </location>
</feature>
<keyword evidence="1" id="KW-1133">Transmembrane helix</keyword>
<proteinExistence type="predicted"/>
<dbReference type="STRING" id="930090.W6YYF0"/>
<organism evidence="2 3">
    <name type="scientific">Bipolaris oryzae ATCC 44560</name>
    <dbReference type="NCBI Taxonomy" id="930090"/>
    <lineage>
        <taxon>Eukaryota</taxon>
        <taxon>Fungi</taxon>
        <taxon>Dikarya</taxon>
        <taxon>Ascomycota</taxon>
        <taxon>Pezizomycotina</taxon>
        <taxon>Dothideomycetes</taxon>
        <taxon>Pleosporomycetidae</taxon>
        <taxon>Pleosporales</taxon>
        <taxon>Pleosporineae</taxon>
        <taxon>Pleosporaceae</taxon>
        <taxon>Bipolaris</taxon>
    </lineage>
</organism>